<keyword evidence="2" id="KW-1185">Reference proteome</keyword>
<dbReference type="Proteomes" id="UP000500741">
    <property type="component" value="Chromosome"/>
</dbReference>
<protein>
    <submittedName>
        <fullName evidence="1">Nucleoid-associated protein</fullName>
    </submittedName>
</protein>
<reference evidence="1 2" key="1">
    <citation type="submission" date="2020-03" db="EMBL/GenBank/DDBJ databases">
        <title>Weissella sp. nov., isolated from Cybister lewisianus.</title>
        <authorList>
            <person name="Hyun D.-W."/>
            <person name="Bae J.-W."/>
        </authorList>
    </citation>
    <scope>NUCLEOTIDE SEQUENCE [LARGE SCALE GENOMIC DNA]</scope>
    <source>
        <strain evidence="1 2">HDW19</strain>
    </source>
</reference>
<accession>A0A6G8B0E7</accession>
<organism evidence="1 2">
    <name type="scientific">Weissella coleopterorum</name>
    <dbReference type="NCBI Taxonomy" id="2714949"/>
    <lineage>
        <taxon>Bacteria</taxon>
        <taxon>Bacillati</taxon>
        <taxon>Bacillota</taxon>
        <taxon>Bacilli</taxon>
        <taxon>Lactobacillales</taxon>
        <taxon>Lactobacillaceae</taxon>
        <taxon>Weissella</taxon>
    </lineage>
</organism>
<dbReference type="RefSeq" id="WP_166010542.1">
    <property type="nucleotide sequence ID" value="NZ_CP049888.1"/>
</dbReference>
<dbReference type="InterPro" id="IPR007358">
    <property type="entry name" value="Nucleoid_associated_NdpA"/>
</dbReference>
<sequence>MILKHVILHILDQDAHQLILSQNEMSLDQPNLHDYLEKQILKFNVSDYQTSQLNADDYLAQVLDDSRTDSFADKTSQLAQKLFTIISDIPAVPGSDLLISEYSDEDHDYFALFKLNFTPRFAHLVDYEDDVLSNKLIVNQAILPNAGTVPDEGLIVDLMDGSVRIIEKHFQNNGQRMAYFAEQFAQLSPKPSVKNELQGLKQAVKHVADKFDMPLHETLANTQEIIYENVSDQGVVSPEKIGEVLFDQNFSAQEVYQEALESRSIKHDIKIDNPLKYQKKYATQKFVLDSGIQISIPIEAYQDKNQVELINNPDGKITLMIKGIDDIKNKFNA</sequence>
<name>A0A6G8B0E7_9LACO</name>
<dbReference type="AlphaFoldDB" id="A0A6G8B0E7"/>
<proteinExistence type="predicted"/>
<evidence type="ECO:0000313" key="1">
    <source>
        <dbReference type="EMBL" id="QIL50692.1"/>
    </source>
</evidence>
<dbReference type="KEGG" id="wco:G7084_04800"/>
<dbReference type="EMBL" id="CP049888">
    <property type="protein sequence ID" value="QIL50692.1"/>
    <property type="molecule type" value="Genomic_DNA"/>
</dbReference>
<evidence type="ECO:0000313" key="2">
    <source>
        <dbReference type="Proteomes" id="UP000500741"/>
    </source>
</evidence>
<gene>
    <name evidence="1" type="ORF">G7084_04800</name>
</gene>
<dbReference type="GO" id="GO:0009295">
    <property type="term" value="C:nucleoid"/>
    <property type="evidence" value="ECO:0007669"/>
    <property type="project" value="InterPro"/>
</dbReference>
<dbReference type="Pfam" id="PF04245">
    <property type="entry name" value="NA37"/>
    <property type="match status" value="1"/>
</dbReference>